<dbReference type="Proteomes" id="UP000242188">
    <property type="component" value="Unassembled WGS sequence"/>
</dbReference>
<dbReference type="AlphaFoldDB" id="A0A210PIX9"/>
<protein>
    <recommendedName>
        <fullName evidence="4">Large ribosomal subunit protein uL16m</fullName>
    </recommendedName>
    <alternativeName>
        <fullName evidence="5">39S ribosomal protein L16, mitochondrial</fullName>
    </alternativeName>
</protein>
<dbReference type="STRING" id="6573.A0A210PIX9"/>
<dbReference type="InterPro" id="IPR047873">
    <property type="entry name" value="Ribosomal_uL16"/>
</dbReference>
<sequence length="252" mass="29090">MLTIVRHVGSKCHTCHIEIAGVFQMTRVAAFKNLTLPKQKEIDLPEKYRRLYIGDKTPQFVQGNQQVGAFKIRRLPRDLSLIRGPELIHNKLQYGHIGIQALNGGYLQYAHMNNIRTTLNRFIDEKKSYAVWRIEYPWRPYTRKPASVRMGAGKGAIKDFSVPVKANRMLLEVGGDIELQKLWRVLKHISGQTPMNSRVVTTELLKQEAEVAEKLTKTNVNLFSFGDCARKNYMGIKKEMSPYDFIWHGKYK</sequence>
<gene>
    <name evidence="7" type="ORF">KP79_PYT03203</name>
</gene>
<evidence type="ECO:0000256" key="6">
    <source>
        <dbReference type="RuleBase" id="RU004413"/>
    </source>
</evidence>
<dbReference type="InterPro" id="IPR020798">
    <property type="entry name" value="Ribosomal_uL16_CS"/>
</dbReference>
<reference evidence="7 8" key="1">
    <citation type="journal article" date="2017" name="Nat. Ecol. Evol.">
        <title>Scallop genome provides insights into evolution of bilaterian karyotype and development.</title>
        <authorList>
            <person name="Wang S."/>
            <person name="Zhang J."/>
            <person name="Jiao W."/>
            <person name="Li J."/>
            <person name="Xun X."/>
            <person name="Sun Y."/>
            <person name="Guo X."/>
            <person name="Huan P."/>
            <person name="Dong B."/>
            <person name="Zhang L."/>
            <person name="Hu X."/>
            <person name="Sun X."/>
            <person name="Wang J."/>
            <person name="Zhao C."/>
            <person name="Wang Y."/>
            <person name="Wang D."/>
            <person name="Huang X."/>
            <person name="Wang R."/>
            <person name="Lv J."/>
            <person name="Li Y."/>
            <person name="Zhang Z."/>
            <person name="Liu B."/>
            <person name="Lu W."/>
            <person name="Hui Y."/>
            <person name="Liang J."/>
            <person name="Zhou Z."/>
            <person name="Hou R."/>
            <person name="Li X."/>
            <person name="Liu Y."/>
            <person name="Li H."/>
            <person name="Ning X."/>
            <person name="Lin Y."/>
            <person name="Zhao L."/>
            <person name="Xing Q."/>
            <person name="Dou J."/>
            <person name="Li Y."/>
            <person name="Mao J."/>
            <person name="Guo H."/>
            <person name="Dou H."/>
            <person name="Li T."/>
            <person name="Mu C."/>
            <person name="Jiang W."/>
            <person name="Fu Q."/>
            <person name="Fu X."/>
            <person name="Miao Y."/>
            <person name="Liu J."/>
            <person name="Yu Q."/>
            <person name="Li R."/>
            <person name="Liao H."/>
            <person name="Li X."/>
            <person name="Kong Y."/>
            <person name="Jiang Z."/>
            <person name="Chourrout D."/>
            <person name="Li R."/>
            <person name="Bao Z."/>
        </authorList>
    </citation>
    <scope>NUCLEOTIDE SEQUENCE [LARGE SCALE GENOMIC DNA]</scope>
    <source>
        <strain evidence="7 8">PY_sf001</strain>
    </source>
</reference>
<dbReference type="GO" id="GO:0005762">
    <property type="term" value="C:mitochondrial large ribosomal subunit"/>
    <property type="evidence" value="ECO:0007669"/>
    <property type="project" value="TreeGrafter"/>
</dbReference>
<evidence type="ECO:0000256" key="5">
    <source>
        <dbReference type="ARBA" id="ARBA00035440"/>
    </source>
</evidence>
<accession>A0A210PIX9</accession>
<dbReference type="GO" id="GO:0032543">
    <property type="term" value="P:mitochondrial translation"/>
    <property type="evidence" value="ECO:0007669"/>
    <property type="project" value="TreeGrafter"/>
</dbReference>
<dbReference type="Gene3D" id="3.90.1170.10">
    <property type="entry name" value="Ribosomal protein L10e/L16"/>
    <property type="match status" value="1"/>
</dbReference>
<comment type="caution">
    <text evidence="7">The sequence shown here is derived from an EMBL/GenBank/DDBJ whole genome shotgun (WGS) entry which is preliminary data.</text>
</comment>
<dbReference type="GO" id="GO:0019843">
    <property type="term" value="F:rRNA binding"/>
    <property type="evidence" value="ECO:0007669"/>
    <property type="project" value="InterPro"/>
</dbReference>
<dbReference type="EMBL" id="NEDP02076621">
    <property type="protein sequence ID" value="OWF36423.1"/>
    <property type="molecule type" value="Genomic_DNA"/>
</dbReference>
<organism evidence="7 8">
    <name type="scientific">Mizuhopecten yessoensis</name>
    <name type="common">Japanese scallop</name>
    <name type="synonym">Patinopecten yessoensis</name>
    <dbReference type="NCBI Taxonomy" id="6573"/>
    <lineage>
        <taxon>Eukaryota</taxon>
        <taxon>Metazoa</taxon>
        <taxon>Spiralia</taxon>
        <taxon>Lophotrochozoa</taxon>
        <taxon>Mollusca</taxon>
        <taxon>Bivalvia</taxon>
        <taxon>Autobranchia</taxon>
        <taxon>Pteriomorphia</taxon>
        <taxon>Pectinida</taxon>
        <taxon>Pectinoidea</taxon>
        <taxon>Pectinidae</taxon>
        <taxon>Mizuhopecten</taxon>
    </lineage>
</organism>
<dbReference type="PRINTS" id="PR00060">
    <property type="entry name" value="RIBOSOMALL16"/>
</dbReference>
<dbReference type="SUPFAM" id="SSF54686">
    <property type="entry name" value="Ribosomal protein L16p/L10e"/>
    <property type="match status" value="1"/>
</dbReference>
<name>A0A210PIX9_MIZYE</name>
<dbReference type="InterPro" id="IPR016180">
    <property type="entry name" value="Ribosomal_uL16_dom"/>
</dbReference>
<evidence type="ECO:0000256" key="2">
    <source>
        <dbReference type="ARBA" id="ARBA00022980"/>
    </source>
</evidence>
<comment type="similarity">
    <text evidence="1 6">Belongs to the universal ribosomal protein uL16 family.</text>
</comment>
<proteinExistence type="inferred from homology"/>
<dbReference type="InterPro" id="IPR000114">
    <property type="entry name" value="Ribosomal_uL16_bact-type"/>
</dbReference>
<dbReference type="OrthoDB" id="268521at2759"/>
<evidence type="ECO:0000256" key="4">
    <source>
        <dbReference type="ARBA" id="ARBA00035302"/>
    </source>
</evidence>
<dbReference type="PROSITE" id="PS00701">
    <property type="entry name" value="RIBOSOMAL_L16_2"/>
    <property type="match status" value="1"/>
</dbReference>
<dbReference type="GO" id="GO:0003735">
    <property type="term" value="F:structural constituent of ribosome"/>
    <property type="evidence" value="ECO:0007669"/>
    <property type="project" value="InterPro"/>
</dbReference>
<keyword evidence="3 6" id="KW-0687">Ribonucleoprotein</keyword>
<keyword evidence="2 6" id="KW-0689">Ribosomal protein</keyword>
<dbReference type="Pfam" id="PF00252">
    <property type="entry name" value="Ribosomal_L16"/>
    <property type="match status" value="1"/>
</dbReference>
<dbReference type="InterPro" id="IPR036920">
    <property type="entry name" value="Ribosomal_uL16_sf"/>
</dbReference>
<evidence type="ECO:0000313" key="7">
    <source>
        <dbReference type="EMBL" id="OWF36423.1"/>
    </source>
</evidence>
<keyword evidence="8" id="KW-1185">Reference proteome</keyword>
<evidence type="ECO:0000256" key="1">
    <source>
        <dbReference type="ARBA" id="ARBA00008931"/>
    </source>
</evidence>
<dbReference type="PANTHER" id="PTHR12220">
    <property type="entry name" value="50S/60S RIBOSOMAL PROTEIN L16"/>
    <property type="match status" value="1"/>
</dbReference>
<evidence type="ECO:0000256" key="3">
    <source>
        <dbReference type="ARBA" id="ARBA00023274"/>
    </source>
</evidence>
<dbReference type="CDD" id="cd01433">
    <property type="entry name" value="Ribosomal_L16_L10e"/>
    <property type="match status" value="1"/>
</dbReference>
<dbReference type="PANTHER" id="PTHR12220:SF13">
    <property type="entry name" value="LARGE RIBOSOMAL SUBUNIT PROTEIN UL16M"/>
    <property type="match status" value="1"/>
</dbReference>
<evidence type="ECO:0000313" key="8">
    <source>
        <dbReference type="Proteomes" id="UP000242188"/>
    </source>
</evidence>